<evidence type="ECO:0000313" key="2">
    <source>
        <dbReference type="EMBL" id="KGA43308.1"/>
    </source>
</evidence>
<dbReference type="Proteomes" id="UP000237274">
    <property type="component" value="Unassembled WGS sequence"/>
</dbReference>
<dbReference type="Gene3D" id="2.30.260.10">
    <property type="entry name" value="putative xylanase like domain"/>
    <property type="match status" value="1"/>
</dbReference>
<reference evidence="3 5" key="2">
    <citation type="submission" date="2017-01" db="EMBL/GenBank/DDBJ databases">
        <title>Comparative Genomics of 38 Pectobacterium strains comprising three species revealed the characteristics of Pectobacterium carotovorum.</title>
        <authorList>
            <person name="Xie H."/>
            <person name="Ma Y."/>
            <person name="Li X."/>
        </authorList>
    </citation>
    <scope>NUCLEOTIDE SEQUENCE [LARGE SCALE GENOMIC DNA]</scope>
    <source>
        <strain evidence="3 5">Q142</strain>
    </source>
</reference>
<dbReference type="Pfam" id="PF07313">
    <property type="entry name" value="AmiA-like"/>
    <property type="match status" value="1"/>
</dbReference>
<proteinExistence type="predicted"/>
<reference evidence="2 4" key="1">
    <citation type="submission" date="2014-08" db="EMBL/GenBank/DDBJ databases">
        <title>Genome sequences of NCPPB Pectobacterium isolates.</title>
        <authorList>
            <person name="Glover R.H."/>
            <person name="Sapp M."/>
            <person name="Elphinstone J."/>
        </authorList>
    </citation>
    <scope>NUCLEOTIDE SEQUENCE [LARGE SCALE GENOMIC DNA]</scope>
    <source>
        <strain evidence="2 4">NCPPB3841</strain>
    </source>
</reference>
<dbReference type="SUPFAM" id="SSF54001">
    <property type="entry name" value="Cysteine proteinases"/>
    <property type="match status" value="1"/>
</dbReference>
<dbReference type="Gene3D" id="1.10.3670.10">
    <property type="entry name" value="Putative xylanase like domain"/>
    <property type="match status" value="1"/>
</dbReference>
<dbReference type="RefSeq" id="WP_039490951.1">
    <property type="nucleotide sequence ID" value="NZ_JACDRW010000031.1"/>
</dbReference>
<feature type="signal peptide" evidence="1">
    <location>
        <begin position="1"/>
        <end position="19"/>
    </location>
</feature>
<dbReference type="EMBL" id="MTAO01000004">
    <property type="protein sequence ID" value="POE27197.1"/>
    <property type="molecule type" value="Genomic_DNA"/>
</dbReference>
<dbReference type="KEGG" id="pcv:BCS7_17055"/>
<protein>
    <submittedName>
        <fullName evidence="2">Membrane protein</fullName>
    </submittedName>
</protein>
<evidence type="ECO:0000256" key="1">
    <source>
        <dbReference type="SAM" id="SignalP"/>
    </source>
</evidence>
<dbReference type="Proteomes" id="UP000029447">
    <property type="component" value="Unassembled WGS sequence"/>
</dbReference>
<accession>A0ABD6VQY1</accession>
<dbReference type="EMBL" id="JQOF01000001">
    <property type="protein sequence ID" value="KGA43308.1"/>
    <property type="molecule type" value="Genomic_DNA"/>
</dbReference>
<name>A0ABD6VQY1_9GAMM</name>
<comment type="caution">
    <text evidence="3">The sequence shown here is derived from an EMBL/GenBank/DDBJ whole genome shotgun (WGS) entry which is preliminary data.</text>
</comment>
<organism evidence="3 5">
    <name type="scientific">Pectobacterium odoriferum</name>
    <dbReference type="NCBI Taxonomy" id="78398"/>
    <lineage>
        <taxon>Bacteria</taxon>
        <taxon>Pseudomonadati</taxon>
        <taxon>Pseudomonadota</taxon>
        <taxon>Gammaproteobacteria</taxon>
        <taxon>Enterobacterales</taxon>
        <taxon>Pectobacteriaceae</taxon>
        <taxon>Pectobacterium</taxon>
    </lineage>
</organism>
<keyword evidence="4" id="KW-1185">Reference proteome</keyword>
<feature type="chain" id="PRO_5044727191" evidence="1">
    <location>
        <begin position="20"/>
        <end position="266"/>
    </location>
</feature>
<keyword evidence="1" id="KW-0732">Signal</keyword>
<evidence type="ECO:0000313" key="4">
    <source>
        <dbReference type="Proteomes" id="UP000029447"/>
    </source>
</evidence>
<evidence type="ECO:0000313" key="5">
    <source>
        <dbReference type="Proteomes" id="UP000237274"/>
    </source>
</evidence>
<dbReference type="AlphaFoldDB" id="A0ABD6VQY1"/>
<evidence type="ECO:0000313" key="3">
    <source>
        <dbReference type="EMBL" id="POE27197.1"/>
    </source>
</evidence>
<gene>
    <name evidence="3" type="ORF">BV926_09500</name>
    <name evidence="2" type="ORF">KU75_00925</name>
</gene>
<dbReference type="InterPro" id="IPR038765">
    <property type="entry name" value="Papain-like_cys_pep_sf"/>
</dbReference>
<dbReference type="InterPro" id="IPR010846">
    <property type="entry name" value="AmiA-like"/>
</dbReference>
<sequence length="266" mass="29538">MKTSMLAFLFIPACLISCASPNAQTYRTAIDEATAKKASMIIASEVIPASGKSHGEIIRQVSSAFLNTPYKANSLIGSPDKPEVLVANFNGVDCFTLVDYVEALSRSQDQKSFLKNLTRTRYTNSHVSYLTRRHFFTDWYATTPRNAIDVTRDISPAYVTVDKKLNRPPQGGEYIKGLGITARKINYIPGDLIDIHVLNHLKTGDYVGVYSPLEGLDVSHIGIVIRQGDEVWLRHASSLQASRKVIDSPFLEYMQSKPGIVVLRTQ</sequence>